<dbReference type="Pfam" id="PF03476">
    <property type="entry name" value="MOSC_N"/>
    <property type="match status" value="1"/>
</dbReference>
<dbReference type="InterPro" id="IPR015421">
    <property type="entry name" value="PyrdxlP-dep_Trfase_major"/>
</dbReference>
<dbReference type="AlphaFoldDB" id="G9MVN5"/>
<comment type="similarity">
    <text evidence="4">Belongs to the class-V pyridoxal-phosphate-dependent aminotransferase family. MOCOS subfamily.</text>
</comment>
<feature type="region of interest" description="Disordered" evidence="5">
    <location>
        <begin position="778"/>
        <end position="798"/>
    </location>
</feature>
<protein>
    <recommendedName>
        <fullName evidence="4">Molybdenum cofactor sulfurase</fullName>
        <shortName evidence="4">MCS</shortName>
        <shortName evidence="4">MOS</shortName>
        <shortName evidence="4">MoCo sulfurase</shortName>
        <ecNumber evidence="4">2.8.1.9</ecNumber>
    </recommendedName>
    <alternativeName>
        <fullName evidence="4">Molybdenum cofactor sulfurtransferase</fullName>
    </alternativeName>
</protein>
<evidence type="ECO:0000313" key="8">
    <source>
        <dbReference type="Proteomes" id="UP000007115"/>
    </source>
</evidence>
<dbReference type="PANTHER" id="PTHR14237:SF80">
    <property type="entry name" value="MOLYBDENUM COFACTOR SULFURASE"/>
    <property type="match status" value="1"/>
</dbReference>
<dbReference type="GO" id="GO:0008265">
    <property type="term" value="F:molybdenum cofactor sulfurtransferase activity"/>
    <property type="evidence" value="ECO:0007669"/>
    <property type="project" value="UniProtKB-UniRule"/>
</dbReference>
<feature type="domain" description="MOSC" evidence="6">
    <location>
        <begin position="602"/>
        <end position="776"/>
    </location>
</feature>
<dbReference type="InterPro" id="IPR005303">
    <property type="entry name" value="MOCOS_middle"/>
</dbReference>
<evidence type="ECO:0000256" key="3">
    <source>
        <dbReference type="ARBA" id="ARBA00023150"/>
    </source>
</evidence>
<dbReference type="OrthoDB" id="10264306at2759"/>
<dbReference type="SUPFAM" id="SSF53383">
    <property type="entry name" value="PLP-dependent transferases"/>
    <property type="match status" value="1"/>
</dbReference>
<dbReference type="GeneID" id="25792360"/>
<organism evidence="7 8">
    <name type="scientific">Hypocrea virens (strain Gv29-8 / FGSC 10586)</name>
    <name type="common">Gliocladium virens</name>
    <name type="synonym">Trichoderma virens</name>
    <dbReference type="NCBI Taxonomy" id="413071"/>
    <lineage>
        <taxon>Eukaryota</taxon>
        <taxon>Fungi</taxon>
        <taxon>Dikarya</taxon>
        <taxon>Ascomycota</taxon>
        <taxon>Pezizomycotina</taxon>
        <taxon>Sordariomycetes</taxon>
        <taxon>Hypocreomycetidae</taxon>
        <taxon>Hypocreales</taxon>
        <taxon>Hypocreaceae</taxon>
        <taxon>Trichoderma</taxon>
    </lineage>
</organism>
<dbReference type="EC" id="2.8.1.9" evidence="4"/>
<sequence length="798" mass="88177">MDAFAKDMTSVLYGNPHSGSSPSQLSSSRIDQVRVRLLDFFKADPDQYDLVFVANATAGVKLVVEGMRSLPGGYVFAYHQACHTSVIGAREEAHQSVCLDNTGVRSLLDGEDPFKPTTSGTPARLFAYSAQSHMDGRRYPLSWAKELKKMEAQSSSRTLTLLDAASLSATSQLDLSDPQFAADFVVSSLYKIFGFPDLGVLIVRRSAEFVFDQRRYFGGGTVDVVLCGDEQWHAPKSYSLHERLEDGTLPFHNIIAADIAISIHQRLFGSMDQISAHTAYLSRELCRGLHSLRHANGIPVCHIYSETPDDAAPIETGPVVSFNIRDSRGLWIGLAEFEKLAILRKMHVRVGGVCSPAGLASALDLQPWEMKRNLSAGIRCGEDSGRFTNKPTGIIRASLGAMNTKSDVSRFLAFVQEFFVEEEVRALTQFSPTRAVDATTNIQVKTITVYPIKSCSGYTIPSGVRWEVRPEGLAWDREWCLVHRGSGQALSQKRYPRMALLQPLLLFGDNVLRVKYRGSTPKGQPTQVDIPLSSDPSHFDIDFRQTSSRVCGENISAQSYRSKDINDFFTNSLGVPCMLARFPAGGRGASSRQSKARIQKHQRTEKTHSGQPSPFPGVPSPPDSDSEQQSQPGKILLSNESPILMISTSSVEMLNQTIMETGESPVDESVFRANIVVEASPGQRSRPAYSEDMWRRISIGNYSFKLLGACQRCQMVCVDQTTGERRQEPFVTLAKTRRLNGKVYFGTHMQHEQLRQSEELDGLWPTIQVGDAVVVQEEEVEEEDGEKTPGAGSPDAIF</sequence>
<dbReference type="SUPFAM" id="SSF50800">
    <property type="entry name" value="PK beta-barrel domain-like"/>
    <property type="match status" value="1"/>
</dbReference>
<dbReference type="InParanoid" id="G9MVN5"/>
<evidence type="ECO:0000256" key="4">
    <source>
        <dbReference type="HAMAP-Rule" id="MF_03050"/>
    </source>
</evidence>
<dbReference type="PROSITE" id="PS51340">
    <property type="entry name" value="MOSC"/>
    <property type="match status" value="1"/>
</dbReference>
<dbReference type="HOGENOM" id="CLU_010913_0_0_1"/>
<dbReference type="eggNOG" id="KOG2142">
    <property type="taxonomic scope" value="Eukaryota"/>
</dbReference>
<dbReference type="RefSeq" id="XP_013955726.1">
    <property type="nucleotide sequence ID" value="XM_014100251.1"/>
</dbReference>
<keyword evidence="8" id="KW-1185">Reference proteome</keyword>
<dbReference type="InterPro" id="IPR011037">
    <property type="entry name" value="Pyrv_Knase-like_insert_dom_sf"/>
</dbReference>
<comment type="caution">
    <text evidence="7">The sequence shown here is derived from an EMBL/GenBank/DDBJ whole genome shotgun (WGS) entry which is preliminary data.</text>
</comment>
<evidence type="ECO:0000259" key="6">
    <source>
        <dbReference type="PROSITE" id="PS51340"/>
    </source>
</evidence>
<comment type="function">
    <text evidence="4">Sulfurates the molybdenum cofactor. Sulfation of molybdenum is essential for xanthine dehydrogenase (XDH) and aldehyde oxidase (ADO) enzymes in which molybdenum cofactor is liganded by 1 oxygen and 1 sulfur atom in active form.</text>
</comment>
<keyword evidence="2 4" id="KW-0663">Pyridoxal phosphate</keyword>
<dbReference type="InterPro" id="IPR028886">
    <property type="entry name" value="MoCo_sulfurase"/>
</dbReference>
<dbReference type="OMA" id="PCTRCQM"/>
<keyword evidence="1 4" id="KW-0808">Transferase</keyword>
<dbReference type="Gene3D" id="3.90.1150.10">
    <property type="entry name" value="Aspartate Aminotransferase, domain 1"/>
    <property type="match status" value="1"/>
</dbReference>
<dbReference type="HAMAP" id="MF_03050">
    <property type="entry name" value="MOCOS"/>
    <property type="match status" value="1"/>
</dbReference>
<dbReference type="Pfam" id="PF03473">
    <property type="entry name" value="MOSC"/>
    <property type="match status" value="1"/>
</dbReference>
<feature type="active site" evidence="4">
    <location>
        <position position="354"/>
    </location>
</feature>
<feature type="compositionally biased region" description="Pro residues" evidence="5">
    <location>
        <begin position="613"/>
        <end position="622"/>
    </location>
</feature>
<comment type="catalytic activity">
    <reaction evidence="4">
        <text>Mo-molybdopterin + L-cysteine + AH2 = thio-Mo-molybdopterin + L-alanine + A + H2O</text>
        <dbReference type="Rhea" id="RHEA:42636"/>
        <dbReference type="ChEBI" id="CHEBI:13193"/>
        <dbReference type="ChEBI" id="CHEBI:15377"/>
        <dbReference type="ChEBI" id="CHEBI:17499"/>
        <dbReference type="ChEBI" id="CHEBI:35235"/>
        <dbReference type="ChEBI" id="CHEBI:57972"/>
        <dbReference type="ChEBI" id="CHEBI:71302"/>
        <dbReference type="ChEBI" id="CHEBI:82685"/>
        <dbReference type="EC" id="2.8.1.9"/>
    </reaction>
</comment>
<comment type="cofactor">
    <cofactor evidence="4">
        <name>pyridoxal 5'-phosphate</name>
        <dbReference type="ChEBI" id="CHEBI:597326"/>
    </cofactor>
</comment>
<keyword evidence="3 4" id="KW-0501">Molybdenum cofactor biosynthesis</keyword>
<feature type="modified residue" description="N6-(pyridoxal phosphate)lysine" evidence="4">
    <location>
        <position position="191"/>
    </location>
</feature>
<dbReference type="VEuPathDB" id="FungiDB:TRIVIDRAFT_230845"/>
<dbReference type="PANTHER" id="PTHR14237">
    <property type="entry name" value="MOLYBDOPTERIN COFACTOR SULFURASE MOSC"/>
    <property type="match status" value="1"/>
</dbReference>
<dbReference type="InterPro" id="IPR015422">
    <property type="entry name" value="PyrdxlP-dep_Trfase_small"/>
</dbReference>
<dbReference type="Gene3D" id="3.40.640.10">
    <property type="entry name" value="Type I PLP-dependent aspartate aminotransferase-like (Major domain)"/>
    <property type="match status" value="1"/>
</dbReference>
<feature type="region of interest" description="Disordered" evidence="5">
    <location>
        <begin position="584"/>
        <end position="639"/>
    </location>
</feature>
<proteinExistence type="inferred from homology"/>
<dbReference type="GO" id="GO:0030170">
    <property type="term" value="F:pyridoxal phosphate binding"/>
    <property type="evidence" value="ECO:0007669"/>
    <property type="project" value="UniProtKB-UniRule"/>
</dbReference>
<evidence type="ECO:0000256" key="5">
    <source>
        <dbReference type="SAM" id="MobiDB-lite"/>
    </source>
</evidence>
<gene>
    <name evidence="4" type="primary">hxB</name>
    <name evidence="7" type="ORF">TRIVIDRAFT_230845</name>
</gene>
<dbReference type="Pfam" id="PF00266">
    <property type="entry name" value="Aminotran_5"/>
    <property type="match status" value="1"/>
</dbReference>
<evidence type="ECO:0000256" key="2">
    <source>
        <dbReference type="ARBA" id="ARBA00022898"/>
    </source>
</evidence>
<dbReference type="InterPro" id="IPR015424">
    <property type="entry name" value="PyrdxlP-dep_Trfase"/>
</dbReference>
<evidence type="ECO:0000256" key="1">
    <source>
        <dbReference type="ARBA" id="ARBA00022679"/>
    </source>
</evidence>
<dbReference type="GO" id="GO:0030151">
    <property type="term" value="F:molybdenum ion binding"/>
    <property type="evidence" value="ECO:0007669"/>
    <property type="project" value="UniProtKB-UniRule"/>
</dbReference>
<dbReference type="InterPro" id="IPR005302">
    <property type="entry name" value="MoCF_Sase_C"/>
</dbReference>
<dbReference type="InterPro" id="IPR000192">
    <property type="entry name" value="Aminotrans_V_dom"/>
</dbReference>
<dbReference type="GO" id="GO:0006777">
    <property type="term" value="P:Mo-molybdopterin cofactor biosynthetic process"/>
    <property type="evidence" value="ECO:0007669"/>
    <property type="project" value="UniProtKB-UniRule"/>
</dbReference>
<dbReference type="GO" id="GO:0016829">
    <property type="term" value="F:lyase activity"/>
    <property type="evidence" value="ECO:0007669"/>
    <property type="project" value="UniProtKB-UniRule"/>
</dbReference>
<dbReference type="Proteomes" id="UP000007115">
    <property type="component" value="Unassembled WGS sequence"/>
</dbReference>
<dbReference type="STRING" id="413071.G9MVN5"/>
<reference evidence="7 8" key="1">
    <citation type="journal article" date="2011" name="Genome Biol.">
        <title>Comparative genome sequence analysis underscores mycoparasitism as the ancestral life style of Trichoderma.</title>
        <authorList>
            <person name="Kubicek C.P."/>
            <person name="Herrera-Estrella A."/>
            <person name="Seidl-Seiboth V."/>
            <person name="Martinez D.A."/>
            <person name="Druzhinina I.S."/>
            <person name="Thon M."/>
            <person name="Zeilinger S."/>
            <person name="Casas-Flores S."/>
            <person name="Horwitz B.A."/>
            <person name="Mukherjee P.K."/>
            <person name="Mukherjee M."/>
            <person name="Kredics L."/>
            <person name="Alcaraz L.D."/>
            <person name="Aerts A."/>
            <person name="Antal Z."/>
            <person name="Atanasova L."/>
            <person name="Cervantes-Badillo M.G."/>
            <person name="Challacombe J."/>
            <person name="Chertkov O."/>
            <person name="McCluskey K."/>
            <person name="Coulpier F."/>
            <person name="Deshpande N."/>
            <person name="von Doehren H."/>
            <person name="Ebbole D.J."/>
            <person name="Esquivel-Naranjo E.U."/>
            <person name="Fekete E."/>
            <person name="Flipphi M."/>
            <person name="Glaser F."/>
            <person name="Gomez-Rodriguez E.Y."/>
            <person name="Gruber S."/>
            <person name="Han C."/>
            <person name="Henrissat B."/>
            <person name="Hermosa R."/>
            <person name="Hernandez-Onate M."/>
            <person name="Karaffa L."/>
            <person name="Kosti I."/>
            <person name="Le Crom S."/>
            <person name="Lindquist E."/>
            <person name="Lucas S."/>
            <person name="Luebeck M."/>
            <person name="Luebeck P.S."/>
            <person name="Margeot A."/>
            <person name="Metz B."/>
            <person name="Misra M."/>
            <person name="Nevalainen H."/>
            <person name="Omann M."/>
            <person name="Packer N."/>
            <person name="Perrone G."/>
            <person name="Uresti-Rivera E.E."/>
            <person name="Salamov A."/>
            <person name="Schmoll M."/>
            <person name="Seiboth B."/>
            <person name="Shapiro H."/>
            <person name="Sukno S."/>
            <person name="Tamayo-Ramos J.A."/>
            <person name="Tisch D."/>
            <person name="Wiest A."/>
            <person name="Wilkinson H.H."/>
            <person name="Zhang M."/>
            <person name="Coutinho P.M."/>
            <person name="Kenerley C.M."/>
            <person name="Monte E."/>
            <person name="Baker S.E."/>
            <person name="Grigoriev I.V."/>
        </authorList>
    </citation>
    <scope>NUCLEOTIDE SEQUENCE [LARGE SCALE GENOMIC DNA]</scope>
    <source>
        <strain evidence="8">Gv29-8 / FGSC 10586</strain>
    </source>
</reference>
<dbReference type="SUPFAM" id="SSF141673">
    <property type="entry name" value="MOSC N-terminal domain-like"/>
    <property type="match status" value="1"/>
</dbReference>
<accession>G9MVN5</accession>
<name>G9MVN5_HYPVG</name>
<dbReference type="EMBL" id="ABDF02000070">
    <property type="protein sequence ID" value="EHK21532.1"/>
    <property type="molecule type" value="Genomic_DNA"/>
</dbReference>
<evidence type="ECO:0000313" key="7">
    <source>
        <dbReference type="EMBL" id="EHK21532.1"/>
    </source>
</evidence>